<reference evidence="2" key="1">
    <citation type="journal article" date="2022" name="Mol. Ecol. Resour.">
        <title>The genomes of chicory, endive, great burdock and yacon provide insights into Asteraceae palaeo-polyploidization history and plant inulin production.</title>
        <authorList>
            <person name="Fan W."/>
            <person name="Wang S."/>
            <person name="Wang H."/>
            <person name="Wang A."/>
            <person name="Jiang F."/>
            <person name="Liu H."/>
            <person name="Zhao H."/>
            <person name="Xu D."/>
            <person name="Zhang Y."/>
        </authorList>
    </citation>
    <scope>NUCLEOTIDE SEQUENCE [LARGE SCALE GENOMIC DNA]</scope>
    <source>
        <strain evidence="2">cv. Yunnan</strain>
    </source>
</reference>
<name>A0ACB9DAU7_9ASTR</name>
<dbReference type="EMBL" id="CM042037">
    <property type="protein sequence ID" value="KAI3743508.1"/>
    <property type="molecule type" value="Genomic_DNA"/>
</dbReference>
<evidence type="ECO:0000313" key="2">
    <source>
        <dbReference type="Proteomes" id="UP001056120"/>
    </source>
</evidence>
<comment type="caution">
    <text evidence="1">The sequence shown here is derived from an EMBL/GenBank/DDBJ whole genome shotgun (WGS) entry which is preliminary data.</text>
</comment>
<reference evidence="1 2" key="2">
    <citation type="journal article" date="2022" name="Mol. Ecol. Resour.">
        <title>The genomes of chicory, endive, great burdock and yacon provide insights into Asteraceae paleo-polyploidization history and plant inulin production.</title>
        <authorList>
            <person name="Fan W."/>
            <person name="Wang S."/>
            <person name="Wang H."/>
            <person name="Wang A."/>
            <person name="Jiang F."/>
            <person name="Liu H."/>
            <person name="Zhao H."/>
            <person name="Xu D."/>
            <person name="Zhang Y."/>
        </authorList>
    </citation>
    <scope>NUCLEOTIDE SEQUENCE [LARGE SCALE GENOMIC DNA]</scope>
    <source>
        <strain evidence="2">cv. Yunnan</strain>
        <tissue evidence="1">Leaves</tissue>
    </source>
</reference>
<keyword evidence="2" id="KW-1185">Reference proteome</keyword>
<organism evidence="1 2">
    <name type="scientific">Smallanthus sonchifolius</name>
    <dbReference type="NCBI Taxonomy" id="185202"/>
    <lineage>
        <taxon>Eukaryota</taxon>
        <taxon>Viridiplantae</taxon>
        <taxon>Streptophyta</taxon>
        <taxon>Embryophyta</taxon>
        <taxon>Tracheophyta</taxon>
        <taxon>Spermatophyta</taxon>
        <taxon>Magnoliopsida</taxon>
        <taxon>eudicotyledons</taxon>
        <taxon>Gunneridae</taxon>
        <taxon>Pentapetalae</taxon>
        <taxon>asterids</taxon>
        <taxon>campanulids</taxon>
        <taxon>Asterales</taxon>
        <taxon>Asteraceae</taxon>
        <taxon>Asteroideae</taxon>
        <taxon>Heliantheae alliance</taxon>
        <taxon>Millerieae</taxon>
        <taxon>Smallanthus</taxon>
    </lineage>
</organism>
<accession>A0ACB9DAU7</accession>
<protein>
    <submittedName>
        <fullName evidence="1">Uncharacterized protein</fullName>
    </submittedName>
</protein>
<gene>
    <name evidence="1" type="ORF">L1987_61218</name>
</gene>
<sequence>MARAFTNEFNLLANTEPEWKGAALQYRDIVDFLNRSRISYAISADPIVSRPYLEQFWETAEHDCMVTPNVIRATVAGHAIAFSEDTIRRVLQFRDLASDPTAYPDYFVDGCWRQRMGYVGARDYASYKKMWVLDQWRYFAHVMIMCISSRKVGKDAMGHDLAAAMVGLSLNRGYNFSGYIFKAITDQINTAERFRFLLYPRFVQLLINDVLPNLPAIGERLQVKRVDKRVFAQFLKPGSVDPTPVHTELFGHLINEAYVAPGDWRWYSPDSEPELSGHSDEQQEQQQEEMDSDDGSSDDGDDEGGHDGAEGSNSEATESDSSDSDDAPSQQPVQVSAASPNSASTPPSQQLHRRRRRPQVQSEVAVTTFTEVIPVIVTLPTTTTQVAVTTPILTESVTITPTITPITLVTSSIPTTTTEPLSQPFNYGDFTQGFDFDTIFSSPTHNAEASSSRHPDPNDARIDVLETQVAALLETVRKSKEESDAQQAQINSLVDEVRILRSQRTGTEERLKNVMAQNELLTKTNEMLLGHGSSLELRFDAQRKEHELMVKLIADLTKKLDAQGEKDKEKEKEKEKRTTGDEACHPVDLTKDDDKDKDPEAGPSGGEHQALAIIPISVVPMAQGESTHQEGGDTSGGGGDKGKSVAEVLKDLSDDDILYLEPDYSKEAQIDALFNLEEGEIDSGDDWDDDKDIVIEIPKGDGEGEYELEDGEIFEFPSFDAPLDTGSVEQASNVEASTEASLVDPEPVDPEAPKETDMPSTLSKGPAPVWQKTSIIDKHGATGMILAVRFEEDKQLFTIKRSGGVQYLKPTSEAFSSLPKYDLVNLANRELLGHSNHAVAMGLWVVLQREARSGKFEMFKPQVPKRVKDKHDVHPVTKKHLKKLVYKLVRCETKIPLSKLSQDILGDMWYWYVDPKTGEAVIMGKGRSESGNMVPKDQIRIFDEVCFINFSVKDLEVIKFCLDYKKKMEAKDQALILQVFCALVSAQEKAPAYLASTQEQLCVLAKYARAFCLAHLLSAQASGLV</sequence>
<evidence type="ECO:0000313" key="1">
    <source>
        <dbReference type="EMBL" id="KAI3743508.1"/>
    </source>
</evidence>
<proteinExistence type="predicted"/>
<dbReference type="Proteomes" id="UP001056120">
    <property type="component" value="Linkage Group LG20"/>
</dbReference>